<evidence type="ECO:0000256" key="5">
    <source>
        <dbReference type="ARBA" id="ARBA00022833"/>
    </source>
</evidence>
<dbReference type="InterPro" id="IPR011146">
    <property type="entry name" value="HIT-like"/>
</dbReference>
<dbReference type="InterPro" id="IPR036265">
    <property type="entry name" value="HIT-like_sf"/>
</dbReference>
<accession>A0A1F4U984</accession>
<keyword evidence="5 10" id="KW-0862">Zinc</keyword>
<dbReference type="Pfam" id="PF02744">
    <property type="entry name" value="GalP_UDP_tr_C"/>
    <property type="match status" value="1"/>
</dbReference>
<feature type="active site" description="Tele-UMP-histidine intermediate" evidence="9">
    <location>
        <position position="163"/>
    </location>
</feature>
<dbReference type="Proteomes" id="UP000179242">
    <property type="component" value="Unassembled WGS sequence"/>
</dbReference>
<dbReference type="SUPFAM" id="SSF54197">
    <property type="entry name" value="HIT-like"/>
    <property type="match status" value="2"/>
</dbReference>
<dbReference type="GO" id="GO:0006012">
    <property type="term" value="P:galactose metabolic process"/>
    <property type="evidence" value="ECO:0007669"/>
    <property type="project" value="UniProtKB-UniRule"/>
</dbReference>
<comment type="similarity">
    <text evidence="1">Belongs to the galactose-1-phosphate uridylyltransferase type 1 family.</text>
</comment>
<comment type="caution">
    <text evidence="13">The sequence shown here is derived from an EMBL/GenBank/DDBJ whole genome shotgun (WGS) entry which is preliminary data.</text>
</comment>
<feature type="binding site" evidence="10">
    <location>
        <position position="161"/>
    </location>
    <ligand>
        <name>Zn(2+)</name>
        <dbReference type="ChEBI" id="CHEBI:29105"/>
    </ligand>
</feature>
<dbReference type="InterPro" id="IPR005849">
    <property type="entry name" value="GalP_Utransf_N"/>
</dbReference>
<dbReference type="InterPro" id="IPR005850">
    <property type="entry name" value="GalP_Utransf_C"/>
</dbReference>
<evidence type="ECO:0000256" key="6">
    <source>
        <dbReference type="ARBA" id="ARBA00023144"/>
    </source>
</evidence>
<keyword evidence="3 13" id="KW-0548">Nucleotidyltransferase</keyword>
<dbReference type="PANTHER" id="PTHR42763:SF2">
    <property type="entry name" value="ADP-GLUCOSE PHOSPHORYLASE"/>
    <property type="match status" value="1"/>
</dbReference>
<dbReference type="Gene3D" id="3.30.428.10">
    <property type="entry name" value="HIT-like"/>
    <property type="match status" value="2"/>
</dbReference>
<evidence type="ECO:0000256" key="11">
    <source>
        <dbReference type="PROSITE-ProRule" id="PRU00464"/>
    </source>
</evidence>
<gene>
    <name evidence="13" type="ORF">A2438_00985</name>
</gene>
<protein>
    <recommendedName>
        <fullName evidence="8">Galactose-1-phosphate uridylyltransferase</fullName>
        <ecNumber evidence="8">2.7.7.12</ecNumber>
    </recommendedName>
</protein>
<dbReference type="EC" id="2.7.7.12" evidence="8"/>
<feature type="binding site" evidence="10">
    <location>
        <position position="110"/>
    </location>
    <ligand>
        <name>Zn(2+)</name>
        <dbReference type="ChEBI" id="CHEBI:29105"/>
    </ligand>
</feature>
<dbReference type="GO" id="GO:0008108">
    <property type="term" value="F:UDP-glucose:hexose-1-phosphate uridylyltransferase activity"/>
    <property type="evidence" value="ECO:0007669"/>
    <property type="project" value="UniProtKB-UniRule"/>
</dbReference>
<dbReference type="UniPathway" id="UPA00214"/>
<dbReference type="PROSITE" id="PS51084">
    <property type="entry name" value="HIT_2"/>
    <property type="match status" value="1"/>
</dbReference>
<feature type="domain" description="HIT" evidence="12">
    <location>
        <begin position="194"/>
        <end position="305"/>
    </location>
</feature>
<comment type="caution">
    <text evidence="11">Lacks conserved residue(s) required for the propagation of feature annotation.</text>
</comment>
<sequence length="328" mass="37248">MPELRYDPMTRDWVIIATERAKRPEDFASKPEPVKGDSAANCPFCPGKEDKTPPEIYAVRKNGAWKVRVTLNAFPALRPEGEAVRTKDVHGFIKMNGVGIHEVIIESPDHEAVIATMDQEQVDEIFLAYRERYIALAKDPRFESVILFKNHGRGAGTSLHHPHSQIIAVPVTPRAVRGRIEIAQSHFDQEGICLWCDLIKKEQEAKERLVFETDHFIAFVLYAPRMPFETMILPKFHSSNFEEITSEQCKELALIMKAVIGKLYKAINNPDFNYAVYSAPCREKNLEYFHWNIKIFPRITNVAGFEVGSGISIIPVVPEAAAKYLRDA</sequence>
<evidence type="ECO:0000256" key="4">
    <source>
        <dbReference type="ARBA" id="ARBA00022723"/>
    </source>
</evidence>
<evidence type="ECO:0000256" key="8">
    <source>
        <dbReference type="NCBIfam" id="TIGR00209"/>
    </source>
</evidence>
<evidence type="ECO:0000256" key="2">
    <source>
        <dbReference type="ARBA" id="ARBA00022679"/>
    </source>
</evidence>
<evidence type="ECO:0000259" key="12">
    <source>
        <dbReference type="PROSITE" id="PS51084"/>
    </source>
</evidence>
<keyword evidence="4 10" id="KW-0479">Metal-binding</keyword>
<dbReference type="InterPro" id="IPR053177">
    <property type="entry name" value="ADP-glucose_phosphorylase"/>
</dbReference>
<dbReference type="AlphaFoldDB" id="A0A1F4U984"/>
<keyword evidence="6" id="KW-0299">Galactose metabolism</keyword>
<dbReference type="InterPro" id="IPR001937">
    <property type="entry name" value="GalP_UDPtransf1"/>
</dbReference>
<keyword evidence="7" id="KW-0119">Carbohydrate metabolism</keyword>
<keyword evidence="2 13" id="KW-0808">Transferase</keyword>
<comment type="cofactor">
    <cofactor evidence="10">
        <name>Zn(2+)</name>
        <dbReference type="ChEBI" id="CHEBI:29105"/>
    </cofactor>
    <text evidence="10">Binds 1 zinc ion per subunit.</text>
</comment>
<dbReference type="Pfam" id="PF01087">
    <property type="entry name" value="GalP_UDP_transf"/>
    <property type="match status" value="1"/>
</dbReference>
<feature type="binding site" evidence="10">
    <location>
        <position position="45"/>
    </location>
    <ligand>
        <name>Zn(2+)</name>
        <dbReference type="ChEBI" id="CHEBI:29105"/>
    </ligand>
</feature>
<dbReference type="PIRSF" id="PIRSF000808">
    <property type="entry name" value="GalT"/>
    <property type="match status" value="1"/>
</dbReference>
<organism evidence="13 14">
    <name type="scientific">candidate division WOR-1 bacterium RIFOXYC2_FULL_46_14</name>
    <dbReference type="NCBI Taxonomy" id="1802587"/>
    <lineage>
        <taxon>Bacteria</taxon>
        <taxon>Bacillati</taxon>
        <taxon>Saganbacteria</taxon>
    </lineage>
</organism>
<name>A0A1F4U984_UNCSA</name>
<reference evidence="13 14" key="1">
    <citation type="journal article" date="2016" name="Nat. Commun.">
        <title>Thousands of microbial genomes shed light on interconnected biogeochemical processes in an aquifer system.</title>
        <authorList>
            <person name="Anantharaman K."/>
            <person name="Brown C.T."/>
            <person name="Hug L.A."/>
            <person name="Sharon I."/>
            <person name="Castelle C.J."/>
            <person name="Probst A.J."/>
            <person name="Thomas B.C."/>
            <person name="Singh A."/>
            <person name="Wilkins M.J."/>
            <person name="Karaoz U."/>
            <person name="Brodie E.L."/>
            <person name="Williams K.H."/>
            <person name="Hubbard S.S."/>
            <person name="Banfield J.F."/>
        </authorList>
    </citation>
    <scope>NUCLEOTIDE SEQUENCE [LARGE SCALE GENOMIC DNA]</scope>
</reference>
<feature type="binding site" evidence="10">
    <location>
        <position position="42"/>
    </location>
    <ligand>
        <name>Zn(2+)</name>
        <dbReference type="ChEBI" id="CHEBI:29105"/>
    </ligand>
</feature>
<evidence type="ECO:0000313" key="13">
    <source>
        <dbReference type="EMBL" id="OGC40853.1"/>
    </source>
</evidence>
<dbReference type="PANTHER" id="PTHR42763">
    <property type="entry name" value="ADP-GLUCOSE PHOSPHORYLASE"/>
    <property type="match status" value="1"/>
</dbReference>
<evidence type="ECO:0000313" key="14">
    <source>
        <dbReference type="Proteomes" id="UP000179242"/>
    </source>
</evidence>
<evidence type="ECO:0000256" key="10">
    <source>
        <dbReference type="PIRSR" id="PIRSR000808-3"/>
    </source>
</evidence>
<dbReference type="NCBIfam" id="TIGR00209">
    <property type="entry name" value="galT_1"/>
    <property type="match status" value="1"/>
</dbReference>
<evidence type="ECO:0000256" key="9">
    <source>
        <dbReference type="PIRSR" id="PIRSR000808-1"/>
    </source>
</evidence>
<proteinExistence type="inferred from homology"/>
<evidence type="ECO:0000256" key="3">
    <source>
        <dbReference type="ARBA" id="ARBA00022695"/>
    </source>
</evidence>
<evidence type="ECO:0000256" key="1">
    <source>
        <dbReference type="ARBA" id="ARBA00010951"/>
    </source>
</evidence>
<dbReference type="GO" id="GO:0008270">
    <property type="term" value="F:zinc ion binding"/>
    <property type="evidence" value="ECO:0007669"/>
    <property type="project" value="InterPro"/>
</dbReference>
<evidence type="ECO:0000256" key="7">
    <source>
        <dbReference type="ARBA" id="ARBA00023277"/>
    </source>
</evidence>
<dbReference type="EMBL" id="MEUJ01000002">
    <property type="protein sequence ID" value="OGC40853.1"/>
    <property type="molecule type" value="Genomic_DNA"/>
</dbReference>